<dbReference type="AlphaFoldDB" id="A0A3E0WQC6"/>
<dbReference type="GO" id="GO:0005829">
    <property type="term" value="C:cytosol"/>
    <property type="evidence" value="ECO:0007669"/>
    <property type="project" value="TreeGrafter"/>
</dbReference>
<dbReference type="GO" id="GO:0000287">
    <property type="term" value="F:magnesium ion binding"/>
    <property type="evidence" value="ECO:0007669"/>
    <property type="project" value="InterPro"/>
</dbReference>
<sequence>MSPGKEGSICVGHAQVQVWLVPLDGLTDSVRSACSAWLAPAEAERYGRFIQAEARDQFLVARACCEQRCTAIRVSADRPCNSVQTGLAPLSENRDTPQFNLSHTRGLVALAITHEGEVGVDVEDFTRGADVRALAGGLFSPAEAAKVDSASGKAAKELFFRLWTLKEAYVKARGAGLSMALDRFSFGQLGANPQLLPASDDEAEAERWRFFRQRLRRAISLR</sequence>
<reference evidence="5" key="1">
    <citation type="submission" date="2017-05" db="EMBL/GenBank/DDBJ databases">
        <authorList>
            <person name="Sharma S."/>
            <person name="Sidhu C."/>
            <person name="Pinnaka A.K."/>
        </authorList>
    </citation>
    <scope>NUCLEOTIDE SEQUENCE [LARGE SCALE GENOMIC DNA]</scope>
    <source>
        <strain evidence="5">AK93</strain>
    </source>
</reference>
<dbReference type="RefSeq" id="WP_116348116.1">
    <property type="nucleotide sequence ID" value="NZ_NFZW01000015.1"/>
</dbReference>
<dbReference type="EMBL" id="NFZW01000015">
    <property type="protein sequence ID" value="RFA34609.1"/>
    <property type="molecule type" value="Genomic_DNA"/>
</dbReference>
<dbReference type="InterPro" id="IPR050559">
    <property type="entry name" value="P-Pant_transferase_sf"/>
</dbReference>
<dbReference type="GO" id="GO:0008897">
    <property type="term" value="F:holo-[acyl-carrier-protein] synthase activity"/>
    <property type="evidence" value="ECO:0007669"/>
    <property type="project" value="InterPro"/>
</dbReference>
<feature type="domain" description="4'-phosphopantetheinyl transferase" evidence="3">
    <location>
        <begin position="118"/>
        <end position="197"/>
    </location>
</feature>
<evidence type="ECO:0000313" key="5">
    <source>
        <dbReference type="Proteomes" id="UP000256763"/>
    </source>
</evidence>
<evidence type="ECO:0000256" key="2">
    <source>
        <dbReference type="ARBA" id="ARBA00022679"/>
    </source>
</evidence>
<dbReference type="PANTHER" id="PTHR12215">
    <property type="entry name" value="PHOSPHOPANTETHEINE TRANSFERASE"/>
    <property type="match status" value="1"/>
</dbReference>
<comment type="caution">
    <text evidence="4">The sequence shown here is derived from an EMBL/GenBank/DDBJ whole genome shotgun (WGS) entry which is preliminary data.</text>
</comment>
<evidence type="ECO:0000259" key="3">
    <source>
        <dbReference type="Pfam" id="PF01648"/>
    </source>
</evidence>
<dbReference type="InterPro" id="IPR008278">
    <property type="entry name" value="4-PPantetheinyl_Trfase_dom"/>
</dbReference>
<keyword evidence="5" id="KW-1185">Reference proteome</keyword>
<gene>
    <name evidence="4" type="ORF">CAL65_14685</name>
</gene>
<accession>A0A3E0WQC6</accession>
<evidence type="ECO:0000256" key="1">
    <source>
        <dbReference type="ARBA" id="ARBA00010990"/>
    </source>
</evidence>
<dbReference type="InterPro" id="IPR037143">
    <property type="entry name" value="4-PPantetheinyl_Trfase_dom_sf"/>
</dbReference>
<keyword evidence="2" id="KW-0808">Transferase</keyword>
<dbReference type="Gene3D" id="3.90.470.20">
    <property type="entry name" value="4'-phosphopantetheinyl transferase domain"/>
    <property type="match status" value="1"/>
</dbReference>
<protein>
    <recommendedName>
        <fullName evidence="3">4'-phosphopantetheinyl transferase domain-containing protein</fullName>
    </recommendedName>
</protein>
<organism evidence="4 5">
    <name type="scientific">Alkalilimnicola ehrlichii</name>
    <dbReference type="NCBI Taxonomy" id="351052"/>
    <lineage>
        <taxon>Bacteria</taxon>
        <taxon>Pseudomonadati</taxon>
        <taxon>Pseudomonadota</taxon>
        <taxon>Gammaproteobacteria</taxon>
        <taxon>Chromatiales</taxon>
        <taxon>Ectothiorhodospiraceae</taxon>
        <taxon>Alkalilimnicola</taxon>
    </lineage>
</organism>
<comment type="similarity">
    <text evidence="1">Belongs to the P-Pant transferase superfamily. Gsp/Sfp/HetI/AcpT family.</text>
</comment>
<dbReference type="SUPFAM" id="SSF56214">
    <property type="entry name" value="4'-phosphopantetheinyl transferase"/>
    <property type="match status" value="2"/>
</dbReference>
<proteinExistence type="inferred from homology"/>
<dbReference type="Proteomes" id="UP000256763">
    <property type="component" value="Unassembled WGS sequence"/>
</dbReference>
<dbReference type="PANTHER" id="PTHR12215:SF10">
    <property type="entry name" value="L-AMINOADIPATE-SEMIALDEHYDE DEHYDROGENASE-PHOSPHOPANTETHEINYL TRANSFERASE"/>
    <property type="match status" value="1"/>
</dbReference>
<dbReference type="GO" id="GO:0019878">
    <property type="term" value="P:lysine biosynthetic process via aminoadipic acid"/>
    <property type="evidence" value="ECO:0007669"/>
    <property type="project" value="TreeGrafter"/>
</dbReference>
<evidence type="ECO:0000313" key="4">
    <source>
        <dbReference type="EMBL" id="RFA34609.1"/>
    </source>
</evidence>
<dbReference type="Pfam" id="PF01648">
    <property type="entry name" value="ACPS"/>
    <property type="match status" value="1"/>
</dbReference>
<name>A0A3E0WQC6_9GAMM</name>